<accession>A0A3N4KZ52</accession>
<dbReference type="AlphaFoldDB" id="A0A3N4KZ52"/>
<dbReference type="EMBL" id="ML119111">
    <property type="protein sequence ID" value="RPB15817.1"/>
    <property type="molecule type" value="Genomic_DNA"/>
</dbReference>
<gene>
    <name evidence="2" type="ORF">P167DRAFT_532758</name>
</gene>
<reference evidence="2 3" key="1">
    <citation type="journal article" date="2018" name="Nat. Ecol. Evol.">
        <title>Pezizomycetes genomes reveal the molecular basis of ectomycorrhizal truffle lifestyle.</title>
        <authorList>
            <person name="Murat C."/>
            <person name="Payen T."/>
            <person name="Noel B."/>
            <person name="Kuo A."/>
            <person name="Morin E."/>
            <person name="Chen J."/>
            <person name="Kohler A."/>
            <person name="Krizsan K."/>
            <person name="Balestrini R."/>
            <person name="Da Silva C."/>
            <person name="Montanini B."/>
            <person name="Hainaut M."/>
            <person name="Levati E."/>
            <person name="Barry K.W."/>
            <person name="Belfiori B."/>
            <person name="Cichocki N."/>
            <person name="Clum A."/>
            <person name="Dockter R.B."/>
            <person name="Fauchery L."/>
            <person name="Guy J."/>
            <person name="Iotti M."/>
            <person name="Le Tacon F."/>
            <person name="Lindquist E.A."/>
            <person name="Lipzen A."/>
            <person name="Malagnac F."/>
            <person name="Mello A."/>
            <person name="Molinier V."/>
            <person name="Miyauchi S."/>
            <person name="Poulain J."/>
            <person name="Riccioni C."/>
            <person name="Rubini A."/>
            <person name="Sitrit Y."/>
            <person name="Splivallo R."/>
            <person name="Traeger S."/>
            <person name="Wang M."/>
            <person name="Zifcakova L."/>
            <person name="Wipf D."/>
            <person name="Zambonelli A."/>
            <person name="Paolocci F."/>
            <person name="Nowrousian M."/>
            <person name="Ottonello S."/>
            <person name="Baldrian P."/>
            <person name="Spatafora J.W."/>
            <person name="Henrissat B."/>
            <person name="Nagy L.G."/>
            <person name="Aury J.M."/>
            <person name="Wincker P."/>
            <person name="Grigoriev I.V."/>
            <person name="Bonfante P."/>
            <person name="Martin F.M."/>
        </authorList>
    </citation>
    <scope>NUCLEOTIDE SEQUENCE [LARGE SCALE GENOMIC DNA]</scope>
    <source>
        <strain evidence="2 3">CCBAS932</strain>
    </source>
</reference>
<evidence type="ECO:0000256" key="1">
    <source>
        <dbReference type="SAM" id="Coils"/>
    </source>
</evidence>
<feature type="coiled-coil region" evidence="1">
    <location>
        <begin position="50"/>
        <end position="84"/>
    </location>
</feature>
<dbReference type="OrthoDB" id="5290383at2759"/>
<organism evidence="2 3">
    <name type="scientific">Morchella conica CCBAS932</name>
    <dbReference type="NCBI Taxonomy" id="1392247"/>
    <lineage>
        <taxon>Eukaryota</taxon>
        <taxon>Fungi</taxon>
        <taxon>Dikarya</taxon>
        <taxon>Ascomycota</taxon>
        <taxon>Pezizomycotina</taxon>
        <taxon>Pezizomycetes</taxon>
        <taxon>Pezizales</taxon>
        <taxon>Morchellaceae</taxon>
        <taxon>Morchella</taxon>
    </lineage>
</organism>
<keyword evidence="3" id="KW-1185">Reference proteome</keyword>
<name>A0A3N4KZ52_9PEZI</name>
<evidence type="ECO:0000313" key="2">
    <source>
        <dbReference type="EMBL" id="RPB15817.1"/>
    </source>
</evidence>
<evidence type="ECO:0000313" key="3">
    <source>
        <dbReference type="Proteomes" id="UP000277580"/>
    </source>
</evidence>
<sequence>MAQAIGQQLNLGPQPNFNNLVQHVNAAMDEVFRIPNLPLAGQGDVIVQLLQGIQRDIQQVQRDIQQVQRDIQQVQRDVRHIRAEQDLLPIKLYNSGAREREHFRYPQGVAIAYPPLPRSRDELAHMTIVECQAAAAHLGLQPLPQNTLVGDRRRQIAEYLV</sequence>
<dbReference type="InParanoid" id="A0A3N4KZ52"/>
<keyword evidence="1" id="KW-0175">Coiled coil</keyword>
<dbReference type="Proteomes" id="UP000277580">
    <property type="component" value="Unassembled WGS sequence"/>
</dbReference>
<protein>
    <submittedName>
        <fullName evidence="2">Uncharacterized protein</fullName>
    </submittedName>
</protein>
<proteinExistence type="predicted"/>